<evidence type="ECO:0000256" key="1">
    <source>
        <dbReference type="ARBA" id="ARBA00006485"/>
    </source>
</evidence>
<dbReference type="PROSITE" id="PS00107">
    <property type="entry name" value="PROTEIN_KINASE_ATP"/>
    <property type="match status" value="1"/>
</dbReference>
<dbReference type="SMART" id="SM00220">
    <property type="entry name" value="S_TKc"/>
    <property type="match status" value="1"/>
</dbReference>
<dbReference type="GO" id="GO:0004674">
    <property type="term" value="F:protein serine/threonine kinase activity"/>
    <property type="evidence" value="ECO:0007669"/>
    <property type="project" value="UniProtKB-KW"/>
</dbReference>
<comment type="similarity">
    <text evidence="1">Belongs to the protein kinase superfamily. CMGC Ser/Thr protein kinase family. CDC2/CDKX subfamily.</text>
</comment>
<dbReference type="Proteomes" id="UP000029725">
    <property type="component" value="Unassembled WGS sequence"/>
</dbReference>
<dbReference type="GO" id="GO:0005634">
    <property type="term" value="C:nucleus"/>
    <property type="evidence" value="ECO:0007669"/>
    <property type="project" value="TreeGrafter"/>
</dbReference>
<organism evidence="7 8">
    <name type="scientific">Mitosporidium daphniae</name>
    <dbReference type="NCBI Taxonomy" id="1485682"/>
    <lineage>
        <taxon>Eukaryota</taxon>
        <taxon>Fungi</taxon>
        <taxon>Fungi incertae sedis</taxon>
        <taxon>Microsporidia</taxon>
        <taxon>Mitosporidium</taxon>
    </lineage>
</organism>
<sequence>MAVFIYLLIYTAILSSFVSSLNLRSLKTLDADTLRTYKCSKDIQPSHLIADYSMLAKIGSGTFGDVFLVNYTSCNCIFALKCYKKRSDDYSREIYFGRILSDVFIQALQSVEISGKYPEYRHAIVFEWIPYTITDFLNLPSVQDVIPDLMPSIILSLCQGLVEIHEMGICHLDIKPGNILIDADFTPSGELCYCKPIFIDLGMMSYLSPPEELNSYAIPSRSLTRLGTKVYRPIELYLPLTKDRLTTTLDIWSFGLTFFALCSNSRSIFHPLVKSNQTDLIPLFMFRMFSPSSLPQNVCDPFGFKGRIPSDHSWPSIASEKWHKELVQNYTQLFLADNPSYNVTFGLSIIKDIRSLALSVQNRFGKEVFLILKGFLRIHPASRMTAKEAVFRLKQLENGRLFDQNAISDAEMNESSS</sequence>
<keyword evidence="3 4" id="KW-0067">ATP-binding</keyword>
<dbReference type="HOGENOM" id="CLU_659027_0_0_1"/>
<dbReference type="EMBL" id="JMKJ01000421">
    <property type="protein sequence ID" value="KGG51029.1"/>
    <property type="molecule type" value="Genomic_DNA"/>
</dbReference>
<keyword evidence="2 4" id="KW-0547">Nucleotide-binding</keyword>
<dbReference type="GeneID" id="25260088"/>
<dbReference type="GO" id="GO:0005524">
    <property type="term" value="F:ATP binding"/>
    <property type="evidence" value="ECO:0007669"/>
    <property type="project" value="UniProtKB-UniRule"/>
</dbReference>
<evidence type="ECO:0000256" key="3">
    <source>
        <dbReference type="ARBA" id="ARBA00022840"/>
    </source>
</evidence>
<dbReference type="OrthoDB" id="4062651at2759"/>
<dbReference type="InterPro" id="IPR017441">
    <property type="entry name" value="Protein_kinase_ATP_BS"/>
</dbReference>
<dbReference type="VEuPathDB" id="MicrosporidiaDB:DI09_47p70"/>
<proteinExistence type="inferred from homology"/>
<evidence type="ECO:0000256" key="2">
    <source>
        <dbReference type="ARBA" id="ARBA00022741"/>
    </source>
</evidence>
<dbReference type="PANTHER" id="PTHR24056">
    <property type="entry name" value="CELL DIVISION PROTEIN KINASE"/>
    <property type="match status" value="1"/>
</dbReference>
<evidence type="ECO:0000256" key="5">
    <source>
        <dbReference type="RuleBase" id="RU000304"/>
    </source>
</evidence>
<keyword evidence="5" id="KW-0723">Serine/threonine-protein kinase</keyword>
<evidence type="ECO:0000259" key="6">
    <source>
        <dbReference type="PROSITE" id="PS50011"/>
    </source>
</evidence>
<gene>
    <name evidence="7" type="ORF">DI09_47p70</name>
</gene>
<comment type="caution">
    <text evidence="7">The sequence shown here is derived from an EMBL/GenBank/DDBJ whole genome shotgun (WGS) entry which is preliminary data.</text>
</comment>
<dbReference type="Gene3D" id="3.30.200.20">
    <property type="entry name" value="Phosphorylase Kinase, domain 1"/>
    <property type="match status" value="1"/>
</dbReference>
<evidence type="ECO:0000256" key="4">
    <source>
        <dbReference type="PROSITE-ProRule" id="PRU10141"/>
    </source>
</evidence>
<protein>
    <recommendedName>
        <fullName evidence="6">Protein kinase domain-containing protein</fullName>
    </recommendedName>
</protein>
<dbReference type="InterPro" id="IPR000719">
    <property type="entry name" value="Prot_kinase_dom"/>
</dbReference>
<reference evidence="7 8" key="1">
    <citation type="submission" date="2014-04" db="EMBL/GenBank/DDBJ databases">
        <title>A new species of microsporidia sheds light on the evolution of extreme parasitism.</title>
        <authorList>
            <person name="Haag K.L."/>
            <person name="James T.Y."/>
            <person name="Larsson R."/>
            <person name="Schaer T.M."/>
            <person name="Refardt D."/>
            <person name="Pombert J.-F."/>
            <person name="Ebert D."/>
        </authorList>
    </citation>
    <scope>NUCLEOTIDE SEQUENCE [LARGE SCALE GENOMIC DNA]</scope>
    <source>
        <strain evidence="7 8">UGP3</strain>
        <tissue evidence="7">Spores</tissue>
    </source>
</reference>
<feature type="domain" description="Protein kinase" evidence="6">
    <location>
        <begin position="52"/>
        <end position="401"/>
    </location>
</feature>
<keyword evidence="5" id="KW-0418">Kinase</keyword>
<dbReference type="InterPro" id="IPR011009">
    <property type="entry name" value="Kinase-like_dom_sf"/>
</dbReference>
<dbReference type="InterPro" id="IPR008271">
    <property type="entry name" value="Ser/Thr_kinase_AS"/>
</dbReference>
<evidence type="ECO:0000313" key="7">
    <source>
        <dbReference type="EMBL" id="KGG51029.1"/>
    </source>
</evidence>
<keyword evidence="5" id="KW-0808">Transferase</keyword>
<name>A0A098VQE4_9MICR</name>
<dbReference type="AlphaFoldDB" id="A0A098VQE4"/>
<dbReference type="Gene3D" id="1.10.510.10">
    <property type="entry name" value="Transferase(Phosphotransferase) domain 1"/>
    <property type="match status" value="1"/>
</dbReference>
<dbReference type="InterPro" id="IPR050108">
    <property type="entry name" value="CDK"/>
</dbReference>
<dbReference type="SUPFAM" id="SSF56112">
    <property type="entry name" value="Protein kinase-like (PK-like)"/>
    <property type="match status" value="1"/>
</dbReference>
<dbReference type="Pfam" id="PF00069">
    <property type="entry name" value="Pkinase"/>
    <property type="match status" value="1"/>
</dbReference>
<dbReference type="PROSITE" id="PS00108">
    <property type="entry name" value="PROTEIN_KINASE_ST"/>
    <property type="match status" value="1"/>
</dbReference>
<accession>A0A098VQE4</accession>
<dbReference type="PROSITE" id="PS50011">
    <property type="entry name" value="PROTEIN_KINASE_DOM"/>
    <property type="match status" value="1"/>
</dbReference>
<dbReference type="RefSeq" id="XP_013237480.1">
    <property type="nucleotide sequence ID" value="XM_013382026.1"/>
</dbReference>
<feature type="binding site" evidence="4">
    <location>
        <position position="81"/>
    </location>
    <ligand>
        <name>ATP</name>
        <dbReference type="ChEBI" id="CHEBI:30616"/>
    </ligand>
</feature>
<keyword evidence="8" id="KW-1185">Reference proteome</keyword>
<dbReference type="CDD" id="cd00180">
    <property type="entry name" value="PKc"/>
    <property type="match status" value="1"/>
</dbReference>
<evidence type="ECO:0000313" key="8">
    <source>
        <dbReference type="Proteomes" id="UP000029725"/>
    </source>
</evidence>